<organism evidence="2 3">
    <name type="scientific">Saccharothrix coeruleofusca</name>
    <dbReference type="NCBI Taxonomy" id="33919"/>
    <lineage>
        <taxon>Bacteria</taxon>
        <taxon>Bacillati</taxon>
        <taxon>Actinomycetota</taxon>
        <taxon>Actinomycetes</taxon>
        <taxon>Pseudonocardiales</taxon>
        <taxon>Pseudonocardiaceae</taxon>
        <taxon>Saccharothrix</taxon>
    </lineage>
</organism>
<dbReference type="Proteomes" id="UP000639606">
    <property type="component" value="Unassembled WGS sequence"/>
</dbReference>
<evidence type="ECO:0000313" key="3">
    <source>
        <dbReference type="Proteomes" id="UP000639606"/>
    </source>
</evidence>
<comment type="caution">
    <text evidence="2">The sequence shown here is derived from an EMBL/GenBank/DDBJ whole genome shotgun (WGS) entry which is preliminary data.</text>
</comment>
<name>A0A918AJ65_9PSEU</name>
<dbReference type="EMBL" id="BMRG01000002">
    <property type="protein sequence ID" value="GGP43555.1"/>
    <property type="molecule type" value="Genomic_DNA"/>
</dbReference>
<sequence length="849" mass="92134">MDRTPSVAELLDPRREVVPFHGREAELDRLGRWRDADSPWSLLLLHGPAGSGRTRLTGEFAARDAEPDRVLVVVDDADRWPWPALLRLLREPVTTPAAHVRVLLTARAAGWWWSALRQHAGELDYTTAELVLAPSPEDPTTSFASACEHFAAALDLPAPTGPAPAAATTFDLHLAALAAVHGADAHAGGQELVRWLVSVDPAPPPPGKLAEDVLAVTLLDERIEPERSPDALETLLRAAERWPHARRRVEALFSAEPDLVRTASGATLVTLAQCPAIARAVAGHVFHDERFHRDPLPAVLTRTLLRERAPHADRLELAELHRMLSARAALASLREEAVEASRREVALYRELVAADPREHRGALADALDELGLRLVAVGREQDALAAAEEAVQLRGQVAEDGDGTPELAAALERLSARYAAVDRREDALTALTSASVLYQQLAKDDPTRFRLDFAKASHHLAVRLFDVDRKREGLGAADAAVRRWRKVAQADPRYEPEHARTLVSIAALLSGFGQCERARSVLREAIGVLRRLAEANPAAFEPELAGALEALGAVLLRSERMGEALKVSREAVALRRRLAGDGEPAARAELAASLVALVDALPEPADRVAAAEEAVLLARPLAAEHPVRHEVDLVVAQARLARLLLVAGREYEAGALVEEVLAAQRRLPRRLLMTRAGGLAGALHALATALAGIEHHGWALRLAEQAADIWRDLLGHHRGAPIAFAMAVHHTAVLLHGAADPRALPRARGALLLWHLARTPEQLRTELRYADALSLLARLCAETGRELDTALELAHRAVLVLRTARATPDRFIRAVAAADEVVRAHPDPEAARRRMRAMAARDQPEVSSS</sequence>
<evidence type="ECO:0000256" key="1">
    <source>
        <dbReference type="SAM" id="MobiDB-lite"/>
    </source>
</evidence>
<reference evidence="2" key="2">
    <citation type="submission" date="2020-09" db="EMBL/GenBank/DDBJ databases">
        <authorList>
            <person name="Sun Q."/>
            <person name="Ohkuma M."/>
        </authorList>
    </citation>
    <scope>NUCLEOTIDE SEQUENCE</scope>
    <source>
        <strain evidence="2">JCM 3313</strain>
    </source>
</reference>
<dbReference type="SUPFAM" id="SSF48452">
    <property type="entry name" value="TPR-like"/>
    <property type="match status" value="1"/>
</dbReference>
<dbReference type="RefSeq" id="WP_189222218.1">
    <property type="nucleotide sequence ID" value="NZ_BMRG01000002.1"/>
</dbReference>
<evidence type="ECO:0000313" key="2">
    <source>
        <dbReference type="EMBL" id="GGP43555.1"/>
    </source>
</evidence>
<dbReference type="AlphaFoldDB" id="A0A918AJ65"/>
<protein>
    <recommendedName>
        <fullName evidence="4">Tetratricopeptide repeat protein</fullName>
    </recommendedName>
</protein>
<dbReference type="PANTHER" id="PTHR19959">
    <property type="entry name" value="KINESIN LIGHT CHAIN"/>
    <property type="match status" value="1"/>
</dbReference>
<feature type="region of interest" description="Disordered" evidence="1">
    <location>
        <begin position="827"/>
        <end position="849"/>
    </location>
</feature>
<dbReference type="PANTHER" id="PTHR19959:SF119">
    <property type="entry name" value="FUNGAL LIPASE-LIKE DOMAIN-CONTAINING PROTEIN"/>
    <property type="match status" value="1"/>
</dbReference>
<accession>A0A918AJ65</accession>
<dbReference type="Gene3D" id="1.25.40.10">
    <property type="entry name" value="Tetratricopeptide repeat domain"/>
    <property type="match status" value="3"/>
</dbReference>
<dbReference type="SUPFAM" id="SSF52540">
    <property type="entry name" value="P-loop containing nucleoside triphosphate hydrolases"/>
    <property type="match status" value="1"/>
</dbReference>
<proteinExistence type="predicted"/>
<gene>
    <name evidence="2" type="ORF">GCM10010185_14000</name>
</gene>
<evidence type="ECO:0008006" key="4">
    <source>
        <dbReference type="Google" id="ProtNLM"/>
    </source>
</evidence>
<keyword evidence="3" id="KW-1185">Reference proteome</keyword>
<dbReference type="InterPro" id="IPR027417">
    <property type="entry name" value="P-loop_NTPase"/>
</dbReference>
<reference evidence="2" key="1">
    <citation type="journal article" date="2014" name="Int. J. Syst. Evol. Microbiol.">
        <title>Complete genome sequence of Corynebacterium casei LMG S-19264T (=DSM 44701T), isolated from a smear-ripened cheese.</title>
        <authorList>
            <consortium name="US DOE Joint Genome Institute (JGI-PGF)"/>
            <person name="Walter F."/>
            <person name="Albersmeier A."/>
            <person name="Kalinowski J."/>
            <person name="Ruckert C."/>
        </authorList>
    </citation>
    <scope>NUCLEOTIDE SEQUENCE</scope>
    <source>
        <strain evidence="2">JCM 3313</strain>
    </source>
</reference>
<dbReference type="InterPro" id="IPR011990">
    <property type="entry name" value="TPR-like_helical_dom_sf"/>
</dbReference>